<comment type="caution">
    <text evidence="2">The sequence shown here is derived from an EMBL/GenBank/DDBJ whole genome shotgun (WGS) entry which is preliminary data.</text>
</comment>
<dbReference type="EMBL" id="JABFCX010000002">
    <property type="protein sequence ID" value="NNU14991.1"/>
    <property type="molecule type" value="Genomic_DNA"/>
</dbReference>
<dbReference type="Proteomes" id="UP000536835">
    <property type="component" value="Unassembled WGS sequence"/>
</dbReference>
<sequence length="247" mass="27653">MLLRRISEHVRNQNWFAVGVDLAIVIVGVFIGIQVSNWNEQNALDAEQDRYLQQLSAEYQAIEANLDNQVTDYRAFVASSGRVLEVVRGEGPVDPDAMWADLKKLDSGRIPPGPPPTLQELISSGKVDLIDNHALRTQLLTAHAQAETITRIFDLIRRGLHEPERVVYFHTDYRTDLPSLELESLTTSPIMPPTPEDIAAMRADPALEAAVENFYGAHLNMLQVELQVLEQVRKLNALLAEELGEAR</sequence>
<name>A0A7Y3W4A0_9PROT</name>
<proteinExistence type="predicted"/>
<dbReference type="RefSeq" id="WP_173196101.1">
    <property type="nucleotide sequence ID" value="NZ_JABFCX010000002.1"/>
</dbReference>
<protein>
    <submittedName>
        <fullName evidence="2">Uncharacterized protein</fullName>
    </submittedName>
</protein>
<dbReference type="AlphaFoldDB" id="A0A7Y3W4A0"/>
<evidence type="ECO:0000313" key="3">
    <source>
        <dbReference type="Proteomes" id="UP000536835"/>
    </source>
</evidence>
<gene>
    <name evidence="2" type="ORF">HK107_01465</name>
</gene>
<organism evidence="2 3">
    <name type="scientific">Parvularcula mediterranea</name>
    <dbReference type="NCBI Taxonomy" id="2732508"/>
    <lineage>
        <taxon>Bacteria</taxon>
        <taxon>Pseudomonadati</taxon>
        <taxon>Pseudomonadota</taxon>
        <taxon>Alphaproteobacteria</taxon>
        <taxon>Parvularculales</taxon>
        <taxon>Parvularculaceae</taxon>
        <taxon>Parvularcula</taxon>
    </lineage>
</organism>
<evidence type="ECO:0000256" key="1">
    <source>
        <dbReference type="SAM" id="Phobius"/>
    </source>
</evidence>
<keyword evidence="3" id="KW-1185">Reference proteome</keyword>
<keyword evidence="1" id="KW-1133">Transmembrane helix</keyword>
<keyword evidence="1" id="KW-0812">Transmembrane</keyword>
<reference evidence="2 3" key="1">
    <citation type="submission" date="2020-05" db="EMBL/GenBank/DDBJ databases">
        <title>Parvularcula mediterraneae sp. nov., isolated from polypropylene straw from shallow seawater of the seashore of Laganas in Zakynthos island, Greece.</title>
        <authorList>
            <person name="Szabo I."/>
            <person name="Al-Omari J."/>
            <person name="Rado J."/>
            <person name="Szerdahelyi G.S."/>
        </authorList>
    </citation>
    <scope>NUCLEOTIDE SEQUENCE [LARGE SCALE GENOMIC DNA]</scope>
    <source>
        <strain evidence="2 3">ZS-1/3</strain>
    </source>
</reference>
<accession>A0A7Y3W4A0</accession>
<feature type="transmembrane region" description="Helical" evidence="1">
    <location>
        <begin position="12"/>
        <end position="33"/>
    </location>
</feature>
<keyword evidence="1" id="KW-0472">Membrane</keyword>
<evidence type="ECO:0000313" key="2">
    <source>
        <dbReference type="EMBL" id="NNU14991.1"/>
    </source>
</evidence>